<dbReference type="EMBL" id="CAKOFQ010006718">
    <property type="protein sequence ID" value="CAH1964782.1"/>
    <property type="molecule type" value="Genomic_DNA"/>
</dbReference>
<dbReference type="FunFam" id="3.30.420.10:FF:000032">
    <property type="entry name" value="Retrovirus-related Pol polyprotein from transposon 297-like Protein"/>
    <property type="match status" value="1"/>
</dbReference>
<dbReference type="Proteomes" id="UP001152888">
    <property type="component" value="Unassembled WGS sequence"/>
</dbReference>
<proteinExistence type="predicted"/>
<dbReference type="EC" id="2.7.7.49" evidence="1"/>
<dbReference type="Pfam" id="PF00665">
    <property type="entry name" value="rve"/>
    <property type="match status" value="1"/>
</dbReference>
<dbReference type="Pfam" id="PF17921">
    <property type="entry name" value="Integrase_H2C2"/>
    <property type="match status" value="1"/>
</dbReference>
<feature type="region of interest" description="Disordered" evidence="2">
    <location>
        <begin position="345"/>
        <end position="365"/>
    </location>
</feature>
<evidence type="ECO:0000313" key="4">
    <source>
        <dbReference type="EMBL" id="CAH1964782.1"/>
    </source>
</evidence>
<evidence type="ECO:0000259" key="3">
    <source>
        <dbReference type="PROSITE" id="PS50994"/>
    </source>
</evidence>
<dbReference type="InterPro" id="IPR050951">
    <property type="entry name" value="Retrovirus_Pol_polyprotein"/>
</dbReference>
<evidence type="ECO:0000256" key="2">
    <source>
        <dbReference type="SAM" id="MobiDB-lite"/>
    </source>
</evidence>
<dbReference type="GO" id="GO:0003676">
    <property type="term" value="F:nucleic acid binding"/>
    <property type="evidence" value="ECO:0007669"/>
    <property type="project" value="InterPro"/>
</dbReference>
<dbReference type="PROSITE" id="PS50994">
    <property type="entry name" value="INTEGRASE"/>
    <property type="match status" value="1"/>
</dbReference>
<dbReference type="GO" id="GO:0003964">
    <property type="term" value="F:RNA-directed DNA polymerase activity"/>
    <property type="evidence" value="ECO:0007669"/>
    <property type="project" value="UniProtKB-EC"/>
</dbReference>
<evidence type="ECO:0000313" key="5">
    <source>
        <dbReference type="Proteomes" id="UP001152888"/>
    </source>
</evidence>
<dbReference type="AlphaFoldDB" id="A0A9P0K1J4"/>
<dbReference type="OrthoDB" id="8052569at2759"/>
<comment type="caution">
    <text evidence="4">The sequence shown here is derived from an EMBL/GenBank/DDBJ whole genome shotgun (WGS) entry which is preliminary data.</text>
</comment>
<accession>A0A9P0K1J4</accession>
<dbReference type="InterPro" id="IPR041588">
    <property type="entry name" value="Integrase_H2C2"/>
</dbReference>
<dbReference type="InterPro" id="IPR036397">
    <property type="entry name" value="RNaseH_sf"/>
</dbReference>
<gene>
    <name evidence="4" type="ORF">ACAOBT_LOCUS6013</name>
</gene>
<dbReference type="PANTHER" id="PTHR37984:SF5">
    <property type="entry name" value="PROTEIN NYNRIN-LIKE"/>
    <property type="match status" value="1"/>
</dbReference>
<keyword evidence="5" id="KW-1185">Reference proteome</keyword>
<reference evidence="4" key="1">
    <citation type="submission" date="2022-03" db="EMBL/GenBank/DDBJ databases">
        <authorList>
            <person name="Sayadi A."/>
        </authorList>
    </citation>
    <scope>NUCLEOTIDE SEQUENCE</scope>
</reference>
<dbReference type="Gene3D" id="1.10.340.70">
    <property type="match status" value="1"/>
</dbReference>
<organism evidence="4 5">
    <name type="scientific">Acanthoscelides obtectus</name>
    <name type="common">Bean weevil</name>
    <name type="synonym">Bruchus obtectus</name>
    <dbReference type="NCBI Taxonomy" id="200917"/>
    <lineage>
        <taxon>Eukaryota</taxon>
        <taxon>Metazoa</taxon>
        <taxon>Ecdysozoa</taxon>
        <taxon>Arthropoda</taxon>
        <taxon>Hexapoda</taxon>
        <taxon>Insecta</taxon>
        <taxon>Pterygota</taxon>
        <taxon>Neoptera</taxon>
        <taxon>Endopterygota</taxon>
        <taxon>Coleoptera</taxon>
        <taxon>Polyphaga</taxon>
        <taxon>Cucujiformia</taxon>
        <taxon>Chrysomeloidea</taxon>
        <taxon>Chrysomelidae</taxon>
        <taxon>Bruchinae</taxon>
        <taxon>Bruchini</taxon>
        <taxon>Acanthoscelides</taxon>
    </lineage>
</organism>
<name>A0A9P0K1J4_ACAOB</name>
<dbReference type="InterPro" id="IPR012337">
    <property type="entry name" value="RNaseH-like_sf"/>
</dbReference>
<dbReference type="Gene3D" id="3.30.420.10">
    <property type="entry name" value="Ribonuclease H-like superfamily/Ribonuclease H"/>
    <property type="match status" value="1"/>
</dbReference>
<dbReference type="FunFam" id="1.10.340.70:FF:000001">
    <property type="entry name" value="Retrovirus-related Pol polyprotein from transposon gypsy-like Protein"/>
    <property type="match status" value="1"/>
</dbReference>
<dbReference type="InterPro" id="IPR001584">
    <property type="entry name" value="Integrase_cat-core"/>
</dbReference>
<feature type="domain" description="Integrase catalytic" evidence="3">
    <location>
        <begin position="155"/>
        <end position="314"/>
    </location>
</feature>
<sequence>MTHVDALSRNPIAITNLELEVFQIDLTEADWITAAQLHDEQICRIRNILSSKVRNNETKLYFDKYELKNDKLYRKLDDGTKAWVVPLAARMQICRLCHDDSGHLGVEKVLQRIRRNYWFAKMRKFVTKYVNACLNCMYYKKCSSKRQCKLNPIEKHPIPFHTIHVDHVGPFVTSKRKNKYIFVIVDAFTKFTIIEPVHDQKSKHVIKALTDVIHLFGVPSRIISDRGTAFTSRTFKMFCDTYGIRHVLNAVATPRANGQCERYNKTIVSALSTTAAGKDERDWDRYVKQIQSALNTSFNKGINSTPMVALIGYNSKHAAEATVLSAIQNEIDRLDLEEVRHKISGHIEDDQKKQKERYDKSRRNATQYNEGDLVRVLITSIPSTRTSHKLHAKYKGPFRVTKKLSNDRYEVEDLREGFKRKRTVVAADQVKAWVTLINDN</sequence>
<dbReference type="SUPFAM" id="SSF53098">
    <property type="entry name" value="Ribonuclease H-like"/>
    <property type="match status" value="1"/>
</dbReference>
<evidence type="ECO:0000256" key="1">
    <source>
        <dbReference type="ARBA" id="ARBA00012493"/>
    </source>
</evidence>
<protein>
    <recommendedName>
        <fullName evidence="1">RNA-directed DNA polymerase</fullName>
        <ecNumber evidence="1">2.7.7.49</ecNumber>
    </recommendedName>
</protein>
<dbReference type="GO" id="GO:0015074">
    <property type="term" value="P:DNA integration"/>
    <property type="evidence" value="ECO:0007669"/>
    <property type="project" value="InterPro"/>
</dbReference>
<dbReference type="PANTHER" id="PTHR37984">
    <property type="entry name" value="PROTEIN CBG26694"/>
    <property type="match status" value="1"/>
</dbReference>
<feature type="compositionally biased region" description="Basic and acidic residues" evidence="2">
    <location>
        <begin position="345"/>
        <end position="362"/>
    </location>
</feature>